<feature type="domain" description="Metallo-beta-lactamase" evidence="1">
    <location>
        <begin position="83"/>
        <end position="283"/>
    </location>
</feature>
<evidence type="ECO:0000313" key="3">
    <source>
        <dbReference type="Proteomes" id="UP001597102"/>
    </source>
</evidence>
<dbReference type="Gene3D" id="3.60.15.10">
    <property type="entry name" value="Ribonuclease Z/Hydroxyacylglutathione hydrolase-like"/>
    <property type="match status" value="1"/>
</dbReference>
<name>A0ABW3J690_9HYPH</name>
<sequence>MPKNRYYAGPANGHFDGVRFFNTAPRTPDRTLRDVLRWQTNSESVKWPAEVEVRTTAPDHKVSGLRATVVGHATVLVQIDGMNILTDPVWSDRCSPFSFAGPRRVCAPGVAFEDLPPIHGVLLSHNHYDHLDIATLRKLVARDDPMIVAPLGNDAIMKRRVPKARIWTGDWWESIRLSDEIEITILPAQHWSRRGIGDIRMALWGGHAIRGRDRTVYFAGDTGYGDGSLFKEIRQRIGPPDLALLPIGAYEPRWFMKPQHANPAEAVQMMTDLGAPQALGIHWGVFKLTDEGRNAPAEALIKALAENQIPPETFPAAEPGHVWDGSAR</sequence>
<dbReference type="PANTHER" id="PTHR15032:SF4">
    <property type="entry name" value="N-ACYL-PHOSPHATIDYLETHANOLAMINE-HYDROLYZING PHOSPHOLIPASE D"/>
    <property type="match status" value="1"/>
</dbReference>
<keyword evidence="3" id="KW-1185">Reference proteome</keyword>
<dbReference type="InterPro" id="IPR036866">
    <property type="entry name" value="RibonucZ/Hydroxyglut_hydro"/>
</dbReference>
<dbReference type="PIRSF" id="PIRSF038896">
    <property type="entry name" value="NAPE-PLD"/>
    <property type="match status" value="1"/>
</dbReference>
<dbReference type="SUPFAM" id="SSF56281">
    <property type="entry name" value="Metallo-hydrolase/oxidoreductase"/>
    <property type="match status" value="1"/>
</dbReference>
<dbReference type="Proteomes" id="UP001597102">
    <property type="component" value="Unassembled WGS sequence"/>
</dbReference>
<evidence type="ECO:0000259" key="1">
    <source>
        <dbReference type="Pfam" id="PF12706"/>
    </source>
</evidence>
<dbReference type="InterPro" id="IPR024884">
    <property type="entry name" value="NAPE-PLD"/>
</dbReference>
<evidence type="ECO:0000313" key="2">
    <source>
        <dbReference type="EMBL" id="MFD0985601.1"/>
    </source>
</evidence>
<dbReference type="RefSeq" id="WP_379084183.1">
    <property type="nucleotide sequence ID" value="NZ_JBHTJO010000001.1"/>
</dbReference>
<reference evidence="3" key="1">
    <citation type="journal article" date="2019" name="Int. J. Syst. Evol. Microbiol.">
        <title>The Global Catalogue of Microorganisms (GCM) 10K type strain sequencing project: providing services to taxonomists for standard genome sequencing and annotation.</title>
        <authorList>
            <consortium name="The Broad Institute Genomics Platform"/>
            <consortium name="The Broad Institute Genome Sequencing Center for Infectious Disease"/>
            <person name="Wu L."/>
            <person name="Ma J."/>
        </authorList>
    </citation>
    <scope>NUCLEOTIDE SEQUENCE [LARGE SCALE GENOMIC DNA]</scope>
    <source>
        <strain evidence="3">CCUG 61697</strain>
    </source>
</reference>
<gene>
    <name evidence="2" type="ORF">ACFQ2F_00635</name>
</gene>
<dbReference type="InterPro" id="IPR001279">
    <property type="entry name" value="Metallo-B-lactamas"/>
</dbReference>
<dbReference type="EMBL" id="JBHTJO010000001">
    <property type="protein sequence ID" value="MFD0985601.1"/>
    <property type="molecule type" value="Genomic_DNA"/>
</dbReference>
<organism evidence="2 3">
    <name type="scientific">Methyloligella solikamskensis</name>
    <dbReference type="NCBI Taxonomy" id="1177756"/>
    <lineage>
        <taxon>Bacteria</taxon>
        <taxon>Pseudomonadati</taxon>
        <taxon>Pseudomonadota</taxon>
        <taxon>Alphaproteobacteria</taxon>
        <taxon>Hyphomicrobiales</taxon>
        <taxon>Hyphomicrobiaceae</taxon>
        <taxon>Methyloligella</taxon>
    </lineage>
</organism>
<dbReference type="Pfam" id="PF12706">
    <property type="entry name" value="Lactamase_B_2"/>
    <property type="match status" value="1"/>
</dbReference>
<protein>
    <submittedName>
        <fullName evidence="2">MBL fold metallo-hydrolase</fullName>
    </submittedName>
</protein>
<proteinExistence type="predicted"/>
<comment type="caution">
    <text evidence="2">The sequence shown here is derived from an EMBL/GenBank/DDBJ whole genome shotgun (WGS) entry which is preliminary data.</text>
</comment>
<accession>A0ABW3J690</accession>
<dbReference type="PANTHER" id="PTHR15032">
    <property type="entry name" value="N-ACYL-PHOSPHATIDYLETHANOLAMINE-HYDROLYZING PHOSPHOLIPASE D"/>
    <property type="match status" value="1"/>
</dbReference>